<dbReference type="InterPro" id="IPR036680">
    <property type="entry name" value="SPOR-like_sf"/>
</dbReference>
<dbReference type="InterPro" id="IPR007730">
    <property type="entry name" value="SPOR-like_dom"/>
</dbReference>
<accession>A0A2V1GY34</accession>
<keyword evidence="1" id="KW-0812">Transmembrane</keyword>
<gene>
    <name evidence="3" type="ORF">DC094_01260</name>
</gene>
<protein>
    <recommendedName>
        <fullName evidence="2">SPOR domain-containing protein</fullName>
    </recommendedName>
</protein>
<keyword evidence="1" id="KW-0472">Membrane</keyword>
<evidence type="ECO:0000259" key="2">
    <source>
        <dbReference type="PROSITE" id="PS51724"/>
    </source>
</evidence>
<dbReference type="PROSITE" id="PS51724">
    <property type="entry name" value="SPOR"/>
    <property type="match status" value="1"/>
</dbReference>
<organism evidence="3 4">
    <name type="scientific">Pelagibaculum spongiae</name>
    <dbReference type="NCBI Taxonomy" id="2080658"/>
    <lineage>
        <taxon>Bacteria</taxon>
        <taxon>Pseudomonadati</taxon>
        <taxon>Pseudomonadota</taxon>
        <taxon>Gammaproteobacteria</taxon>
        <taxon>Oceanospirillales</taxon>
        <taxon>Pelagibaculum</taxon>
    </lineage>
</organism>
<feature type="domain" description="SPOR" evidence="2">
    <location>
        <begin position="115"/>
        <end position="195"/>
    </location>
</feature>
<keyword evidence="1" id="KW-1133">Transmembrane helix</keyword>
<dbReference type="EMBL" id="QDDL01000001">
    <property type="protein sequence ID" value="PVZ71686.1"/>
    <property type="molecule type" value="Genomic_DNA"/>
</dbReference>
<dbReference type="AlphaFoldDB" id="A0A2V1GY34"/>
<name>A0A2V1GY34_9GAMM</name>
<dbReference type="GO" id="GO:0042834">
    <property type="term" value="F:peptidoglycan binding"/>
    <property type="evidence" value="ECO:0007669"/>
    <property type="project" value="InterPro"/>
</dbReference>
<feature type="transmembrane region" description="Helical" evidence="1">
    <location>
        <begin position="9"/>
        <end position="27"/>
    </location>
</feature>
<comment type="caution">
    <text evidence="3">The sequence shown here is derived from an EMBL/GenBank/DDBJ whole genome shotgun (WGS) entry which is preliminary data.</text>
</comment>
<dbReference type="SUPFAM" id="SSF110997">
    <property type="entry name" value="Sporulation related repeat"/>
    <property type="match status" value="1"/>
</dbReference>
<dbReference type="RefSeq" id="WP_116685275.1">
    <property type="nucleotide sequence ID" value="NZ_CAWNYD010000001.1"/>
</dbReference>
<dbReference type="Pfam" id="PF05036">
    <property type="entry name" value="SPOR"/>
    <property type="match status" value="1"/>
</dbReference>
<evidence type="ECO:0000313" key="4">
    <source>
        <dbReference type="Proteomes" id="UP000244906"/>
    </source>
</evidence>
<evidence type="ECO:0000313" key="3">
    <source>
        <dbReference type="EMBL" id="PVZ71686.1"/>
    </source>
</evidence>
<sequence length="197" mass="21753">MNKKVQQRIVGLSVVTILAIIILPLVLPDGAPEPQHVPWKPLPRKPEATVAQPLPFDHASLQDKISKMEKQVESTDIAQQPRIDRLVVGASSVEVSTGTPSVTEPLVVKSTVPADPTRPAWVVQLATLSSEASAKKLVSRLNGKKIPAFYRHRNAGERSLWRVLAGPELKKSLLEPYQEQLLEEFPDLKIISYRPLG</sequence>
<dbReference type="Proteomes" id="UP000244906">
    <property type="component" value="Unassembled WGS sequence"/>
</dbReference>
<reference evidence="3 4" key="1">
    <citation type="submission" date="2018-04" db="EMBL/GenBank/DDBJ databases">
        <title>Thalassorhabdus spongiae gen. nov., sp. nov., isolated from a marine sponge in South-West Iceland.</title>
        <authorList>
            <person name="Knobloch S."/>
            <person name="Daussin A."/>
            <person name="Johannsson R."/>
            <person name="Marteinsson V.T."/>
        </authorList>
    </citation>
    <scope>NUCLEOTIDE SEQUENCE [LARGE SCALE GENOMIC DNA]</scope>
    <source>
        <strain evidence="3 4">Hp12</strain>
    </source>
</reference>
<dbReference type="Gene3D" id="3.30.70.1070">
    <property type="entry name" value="Sporulation related repeat"/>
    <property type="match status" value="1"/>
</dbReference>
<keyword evidence="4" id="KW-1185">Reference proteome</keyword>
<evidence type="ECO:0000256" key="1">
    <source>
        <dbReference type="SAM" id="Phobius"/>
    </source>
</evidence>
<proteinExistence type="predicted"/>
<dbReference type="OrthoDB" id="7069135at2"/>